<dbReference type="Gene3D" id="1.25.40.10">
    <property type="entry name" value="Tetratricopeptide repeat domain"/>
    <property type="match status" value="1"/>
</dbReference>
<proteinExistence type="predicted"/>
<evidence type="ECO:0000256" key="1">
    <source>
        <dbReference type="SAM" id="Phobius"/>
    </source>
</evidence>
<keyword evidence="1" id="KW-0812">Transmembrane</keyword>
<evidence type="ECO:0000313" key="2">
    <source>
        <dbReference type="EMBL" id="MBB6063440.1"/>
    </source>
</evidence>
<evidence type="ECO:0000313" key="3">
    <source>
        <dbReference type="Proteomes" id="UP000555828"/>
    </source>
</evidence>
<feature type="transmembrane region" description="Helical" evidence="1">
    <location>
        <begin position="290"/>
        <end position="319"/>
    </location>
</feature>
<dbReference type="AlphaFoldDB" id="A0A841GUU6"/>
<comment type="caution">
    <text evidence="2">The sequence shown here is derived from an EMBL/GenBank/DDBJ whole genome shotgun (WGS) entry which is preliminary data.</text>
</comment>
<organism evidence="2 3">
    <name type="scientific">Thermosipho japonicus</name>
    <dbReference type="NCBI Taxonomy" id="90323"/>
    <lineage>
        <taxon>Bacteria</taxon>
        <taxon>Thermotogati</taxon>
        <taxon>Thermotogota</taxon>
        <taxon>Thermotogae</taxon>
        <taxon>Thermotogales</taxon>
        <taxon>Fervidobacteriaceae</taxon>
        <taxon>Thermosipho</taxon>
    </lineage>
</organism>
<dbReference type="EMBL" id="JACHEX010000008">
    <property type="protein sequence ID" value="MBB6063440.1"/>
    <property type="molecule type" value="Genomic_DNA"/>
</dbReference>
<name>A0A841GUU6_9BACT</name>
<dbReference type="Proteomes" id="UP000555828">
    <property type="component" value="Unassembled WGS sequence"/>
</dbReference>
<dbReference type="InterPro" id="IPR011990">
    <property type="entry name" value="TPR-like_helical_dom_sf"/>
</dbReference>
<sequence length="369" mass="42768">MKSKAVVLILLFISIIGFSATKDKIINMSKENPKEAWKLYLEYVLNNPTDTSLETMGKELKVKISLMNDPRLSFLIKQDIKELKNFLKNTTPSATEVEIIFQLFPQINEISKNTLEKPEYDTFLDNIIFLKIANPEIDEKISAQNLTNFFLKYPTMLTYDVINILSQKDFSKDLGYNILKYIVDNIENFEETQYPILNRIVEFAEKIGGTFTSKYLSDLKKYVELSNILNETSENIDINKAKLTIENLSIKKYILSSKLENILNNTQKANVKDSSQKTSTSQNSSNNKNYIMILLLVILAIIVFSFKIVRFYLFYILGLKKMAAKVYKKIVDKDPLNEEKHLKLAQLYEEAGMYDKALEEYNILKRIKI</sequence>
<accession>A0A841GUU6</accession>
<gene>
    <name evidence="2" type="ORF">HNP65_001911</name>
</gene>
<keyword evidence="1" id="KW-1133">Transmembrane helix</keyword>
<dbReference type="RefSeq" id="WP_184620012.1">
    <property type="nucleotide sequence ID" value="NZ_JACHEX010000008.1"/>
</dbReference>
<protein>
    <submittedName>
        <fullName evidence="2">Tetratricopeptide (TPR) repeat protein</fullName>
    </submittedName>
</protein>
<keyword evidence="1" id="KW-0472">Membrane</keyword>
<reference evidence="2 3" key="1">
    <citation type="submission" date="2020-08" db="EMBL/GenBank/DDBJ databases">
        <title>Genomic Encyclopedia of Type Strains, Phase IV (KMG-IV): sequencing the most valuable type-strain genomes for metagenomic binning, comparative biology and taxonomic classification.</title>
        <authorList>
            <person name="Goeker M."/>
        </authorList>
    </citation>
    <scope>NUCLEOTIDE SEQUENCE [LARGE SCALE GENOMIC DNA]</scope>
    <source>
        <strain evidence="2 3">DSM 13481</strain>
    </source>
</reference>
<dbReference type="SUPFAM" id="SSF48452">
    <property type="entry name" value="TPR-like"/>
    <property type="match status" value="1"/>
</dbReference>
<keyword evidence="3" id="KW-1185">Reference proteome</keyword>